<dbReference type="EMBL" id="ADKM02000019">
    <property type="protein sequence ID" value="EGC04501.1"/>
    <property type="molecule type" value="Genomic_DNA"/>
</dbReference>
<dbReference type="STRING" id="246199.CUS_4801"/>
<keyword evidence="2" id="KW-1185">Reference proteome</keyword>
<evidence type="ECO:0000313" key="1">
    <source>
        <dbReference type="EMBL" id="EGC04501.1"/>
    </source>
</evidence>
<sequence>MNVKIRQIFLRMLPDRIYLPLLYKKQIGNKLNLKSPATFNEKLQWLKLYDRKPEYTIMVDKYAVKKYVANIIGKEYIIPTLGVWDNPDEICFDTLPHQFVLKCTHNSGLGMYICRNKSKIDEKAIKDELRKGLAQNYYLTAREWPYKNVHRRIIAEKYMEDSGTTELNDYKFMCFNGNVRCTFVCSDRSENLKVTFYDKQWKRMPFERHYPASKVDIPKPKNYDKMVELAEILSKDIPFVRVDFYEINGHIYFGELTFYPGAGLEEFTPSKWDKILGDWIVLPKK</sequence>
<protein>
    <recommendedName>
        <fullName evidence="3">Glycosyl transferase</fullName>
    </recommendedName>
</protein>
<dbReference type="Pfam" id="PF14305">
    <property type="entry name" value="ATPgrasp_TupA"/>
    <property type="match status" value="1"/>
</dbReference>
<dbReference type="RefSeq" id="WP_002847198.1">
    <property type="nucleotide sequence ID" value="NZ_ADKM02000019.1"/>
</dbReference>
<reference evidence="1 2" key="1">
    <citation type="submission" date="2011-02" db="EMBL/GenBank/DDBJ databases">
        <authorList>
            <person name="Nelson K.E."/>
            <person name="Sutton G."/>
            <person name="Torralba M."/>
            <person name="Durkin S."/>
            <person name="Harkins D."/>
            <person name="Montgomery R."/>
            <person name="Ziemer C."/>
            <person name="Klaassens E."/>
            <person name="Ocuiv P."/>
            <person name="Morrison M."/>
        </authorList>
    </citation>
    <scope>NUCLEOTIDE SEQUENCE [LARGE SCALE GENOMIC DNA]</scope>
    <source>
        <strain evidence="1 2">8</strain>
    </source>
</reference>
<comment type="caution">
    <text evidence="1">The sequence shown here is derived from an EMBL/GenBank/DDBJ whole genome shotgun (WGS) entry which is preliminary data.</text>
</comment>
<accession>E9S8A2</accession>
<evidence type="ECO:0000313" key="2">
    <source>
        <dbReference type="Proteomes" id="UP000004259"/>
    </source>
</evidence>
<proteinExistence type="predicted"/>
<organism evidence="1 2">
    <name type="scientific">Ruminococcus albus 8</name>
    <dbReference type="NCBI Taxonomy" id="246199"/>
    <lineage>
        <taxon>Bacteria</taxon>
        <taxon>Bacillati</taxon>
        <taxon>Bacillota</taxon>
        <taxon>Clostridia</taxon>
        <taxon>Eubacteriales</taxon>
        <taxon>Oscillospiraceae</taxon>
        <taxon>Ruminococcus</taxon>
    </lineage>
</organism>
<dbReference type="AlphaFoldDB" id="E9S8A2"/>
<name>E9S8A2_RUMAL</name>
<dbReference type="eggNOG" id="COG3307">
    <property type="taxonomic scope" value="Bacteria"/>
</dbReference>
<dbReference type="SUPFAM" id="SSF56059">
    <property type="entry name" value="Glutathione synthetase ATP-binding domain-like"/>
    <property type="match status" value="1"/>
</dbReference>
<evidence type="ECO:0008006" key="3">
    <source>
        <dbReference type="Google" id="ProtNLM"/>
    </source>
</evidence>
<dbReference type="OrthoDB" id="9791827at2"/>
<dbReference type="Proteomes" id="UP000004259">
    <property type="component" value="Unassembled WGS sequence"/>
</dbReference>
<dbReference type="InterPro" id="IPR029465">
    <property type="entry name" value="ATPgrasp_TupA"/>
</dbReference>
<gene>
    <name evidence="1" type="ORF">CUS_4801</name>
</gene>